<evidence type="ECO:0000313" key="3">
    <source>
        <dbReference type="Proteomes" id="UP001589610"/>
    </source>
</evidence>
<name>A0ABV5TM42_9ACTN</name>
<feature type="region of interest" description="Disordered" evidence="1">
    <location>
        <begin position="21"/>
        <end position="41"/>
    </location>
</feature>
<accession>A0ABV5TM42</accession>
<reference evidence="2 3" key="1">
    <citation type="submission" date="2024-09" db="EMBL/GenBank/DDBJ databases">
        <authorList>
            <person name="Sun Q."/>
            <person name="Mori K."/>
        </authorList>
    </citation>
    <scope>NUCLEOTIDE SEQUENCE [LARGE SCALE GENOMIC DNA]</scope>
    <source>
        <strain evidence="2 3">JCM 3028</strain>
    </source>
</reference>
<comment type="caution">
    <text evidence="2">The sequence shown here is derived from an EMBL/GenBank/DDBJ whole genome shotgun (WGS) entry which is preliminary data.</text>
</comment>
<organism evidence="2 3">
    <name type="scientific">Streptosporangium vulgare</name>
    <dbReference type="NCBI Taxonomy" id="46190"/>
    <lineage>
        <taxon>Bacteria</taxon>
        <taxon>Bacillati</taxon>
        <taxon>Actinomycetota</taxon>
        <taxon>Actinomycetes</taxon>
        <taxon>Streptosporangiales</taxon>
        <taxon>Streptosporangiaceae</taxon>
        <taxon>Streptosporangium</taxon>
    </lineage>
</organism>
<gene>
    <name evidence="2" type="ORF">ACFFRH_32305</name>
</gene>
<evidence type="ECO:0000313" key="2">
    <source>
        <dbReference type="EMBL" id="MFB9680189.1"/>
    </source>
</evidence>
<sequence>MDLTDTKLFGLFQTEKLGHVIPFSTDGRPPPATEPNPNVGA</sequence>
<dbReference type="EMBL" id="JBHMBS010000021">
    <property type="protein sequence ID" value="MFB9680189.1"/>
    <property type="molecule type" value="Genomic_DNA"/>
</dbReference>
<evidence type="ECO:0000256" key="1">
    <source>
        <dbReference type="SAM" id="MobiDB-lite"/>
    </source>
</evidence>
<dbReference type="Proteomes" id="UP001589610">
    <property type="component" value="Unassembled WGS sequence"/>
</dbReference>
<protein>
    <submittedName>
        <fullName evidence="2">Uncharacterized protein</fullName>
    </submittedName>
</protein>
<proteinExistence type="predicted"/>
<keyword evidence="3" id="KW-1185">Reference proteome</keyword>